<sequence>MFLVEGMKTLIRGDSVVSLTCDHGTFAGCLCCPLRRLGMPVMQRRNAGCAVLNEPHSLKERLQIVFSQDSALLPQFWMPSTSRTTCG</sequence>
<dbReference type="Proteomes" id="UP000022447">
    <property type="component" value="Unassembled WGS sequence"/>
</dbReference>
<name>X7EDE8_9RHOB</name>
<proteinExistence type="predicted"/>
<accession>X7EDE8</accession>
<dbReference type="AlphaFoldDB" id="X7EDE8"/>
<organism evidence="1 2">
    <name type="scientific">Roseivivax halodurans JCM 10272</name>
    <dbReference type="NCBI Taxonomy" id="1449350"/>
    <lineage>
        <taxon>Bacteria</taxon>
        <taxon>Pseudomonadati</taxon>
        <taxon>Pseudomonadota</taxon>
        <taxon>Alphaproteobacteria</taxon>
        <taxon>Rhodobacterales</taxon>
        <taxon>Roseobacteraceae</taxon>
        <taxon>Roseivivax</taxon>
    </lineage>
</organism>
<evidence type="ECO:0000313" key="2">
    <source>
        <dbReference type="Proteomes" id="UP000022447"/>
    </source>
</evidence>
<keyword evidence="2" id="KW-1185">Reference proteome</keyword>
<comment type="caution">
    <text evidence="1">The sequence shown here is derived from an EMBL/GenBank/DDBJ whole genome shotgun (WGS) entry which is preliminary data.</text>
</comment>
<gene>
    <name evidence="1" type="ORF">OCH239_13065</name>
</gene>
<protein>
    <submittedName>
        <fullName evidence="1">Uncharacterized protein</fullName>
    </submittedName>
</protein>
<reference evidence="1 2" key="1">
    <citation type="submission" date="2014-01" db="EMBL/GenBank/DDBJ databases">
        <title>Roseivivax halodurans JCM 10272 Genome Sequencing.</title>
        <authorList>
            <person name="Lai Q."/>
            <person name="Li G."/>
            <person name="Shao Z."/>
        </authorList>
    </citation>
    <scope>NUCLEOTIDE SEQUENCE [LARGE SCALE GENOMIC DNA]</scope>
    <source>
        <strain evidence="1 2">JCM 10272</strain>
    </source>
</reference>
<dbReference type="EMBL" id="JALZ01000035">
    <property type="protein sequence ID" value="ETX13158.1"/>
    <property type="molecule type" value="Genomic_DNA"/>
</dbReference>
<evidence type="ECO:0000313" key="1">
    <source>
        <dbReference type="EMBL" id="ETX13158.1"/>
    </source>
</evidence>